<protein>
    <submittedName>
        <fullName evidence="9">Sugar ABC transporter permease</fullName>
    </submittedName>
</protein>
<feature type="transmembrane region" description="Helical" evidence="7">
    <location>
        <begin position="32"/>
        <end position="53"/>
    </location>
</feature>
<comment type="subcellular location">
    <subcellularLocation>
        <location evidence="1 7">Cell membrane</location>
        <topology evidence="1 7">Multi-pass membrane protein</topology>
    </subcellularLocation>
</comment>
<dbReference type="SUPFAM" id="SSF161098">
    <property type="entry name" value="MetI-like"/>
    <property type="match status" value="1"/>
</dbReference>
<organism evidence="9 10">
    <name type="scientific">Catenulispora subtropica</name>
    <dbReference type="NCBI Taxonomy" id="450798"/>
    <lineage>
        <taxon>Bacteria</taxon>
        <taxon>Bacillati</taxon>
        <taxon>Actinomycetota</taxon>
        <taxon>Actinomycetes</taxon>
        <taxon>Catenulisporales</taxon>
        <taxon>Catenulisporaceae</taxon>
        <taxon>Catenulispora</taxon>
    </lineage>
</organism>
<dbReference type="PANTHER" id="PTHR30193:SF37">
    <property type="entry name" value="INNER MEMBRANE ABC TRANSPORTER PERMEASE PROTEIN YCJO"/>
    <property type="match status" value="1"/>
</dbReference>
<keyword evidence="4 7" id="KW-0812">Transmembrane</keyword>
<reference evidence="9 10" key="1">
    <citation type="journal article" date="2019" name="Int. J. Syst. Evol. Microbiol.">
        <title>The Global Catalogue of Microorganisms (GCM) 10K type strain sequencing project: providing services to taxonomists for standard genome sequencing and annotation.</title>
        <authorList>
            <consortium name="The Broad Institute Genomics Platform"/>
            <consortium name="The Broad Institute Genome Sequencing Center for Infectious Disease"/>
            <person name="Wu L."/>
            <person name="Ma J."/>
        </authorList>
    </citation>
    <scope>NUCLEOTIDE SEQUENCE [LARGE SCALE GENOMIC DNA]</scope>
    <source>
        <strain evidence="9 10">JCM 16013</strain>
    </source>
</reference>
<evidence type="ECO:0000256" key="6">
    <source>
        <dbReference type="ARBA" id="ARBA00023136"/>
    </source>
</evidence>
<feature type="transmembrane region" description="Helical" evidence="7">
    <location>
        <begin position="281"/>
        <end position="302"/>
    </location>
</feature>
<evidence type="ECO:0000313" key="9">
    <source>
        <dbReference type="EMBL" id="GAA1968936.1"/>
    </source>
</evidence>
<evidence type="ECO:0000256" key="1">
    <source>
        <dbReference type="ARBA" id="ARBA00004651"/>
    </source>
</evidence>
<dbReference type="EMBL" id="BAAAQM010000014">
    <property type="protein sequence ID" value="GAA1968936.1"/>
    <property type="molecule type" value="Genomic_DNA"/>
</dbReference>
<keyword evidence="3" id="KW-1003">Cell membrane</keyword>
<dbReference type="InterPro" id="IPR051393">
    <property type="entry name" value="ABC_transporter_permease"/>
</dbReference>
<comment type="caution">
    <text evidence="9">The sequence shown here is derived from an EMBL/GenBank/DDBJ whole genome shotgun (WGS) entry which is preliminary data.</text>
</comment>
<name>A0ABN2RH54_9ACTN</name>
<dbReference type="CDD" id="cd06261">
    <property type="entry name" value="TM_PBP2"/>
    <property type="match status" value="1"/>
</dbReference>
<dbReference type="PANTHER" id="PTHR30193">
    <property type="entry name" value="ABC TRANSPORTER PERMEASE PROTEIN"/>
    <property type="match status" value="1"/>
</dbReference>
<proteinExistence type="inferred from homology"/>
<evidence type="ECO:0000256" key="3">
    <source>
        <dbReference type="ARBA" id="ARBA00022475"/>
    </source>
</evidence>
<evidence type="ECO:0000256" key="2">
    <source>
        <dbReference type="ARBA" id="ARBA00022448"/>
    </source>
</evidence>
<dbReference type="PROSITE" id="PS50928">
    <property type="entry name" value="ABC_TM1"/>
    <property type="match status" value="1"/>
</dbReference>
<keyword evidence="10" id="KW-1185">Reference proteome</keyword>
<evidence type="ECO:0000256" key="5">
    <source>
        <dbReference type="ARBA" id="ARBA00022989"/>
    </source>
</evidence>
<feature type="transmembrane region" description="Helical" evidence="7">
    <location>
        <begin position="224"/>
        <end position="248"/>
    </location>
</feature>
<dbReference type="Gene3D" id="1.10.3720.10">
    <property type="entry name" value="MetI-like"/>
    <property type="match status" value="1"/>
</dbReference>
<keyword evidence="5 7" id="KW-1133">Transmembrane helix</keyword>
<dbReference type="InterPro" id="IPR000515">
    <property type="entry name" value="MetI-like"/>
</dbReference>
<evidence type="ECO:0000259" key="8">
    <source>
        <dbReference type="PROSITE" id="PS50928"/>
    </source>
</evidence>
<comment type="similarity">
    <text evidence="7">Belongs to the binding-protein-dependent transport system permease family.</text>
</comment>
<sequence>MTSATLGARRGRVQGQSGSPLARRRRRVFGPFLAPALILYTVLFMVPTVYSFYASFTSWDGFSDPRWKGTFNYEHLTRDPAFKDAFFNTLKLLFGCGIFLFVLSFAFMLLLREMKGRKFVQGFIFLPHIVSGVALAAFWGFLLSHDGMANKALHSLGVGPVDWLKPEWQFKAILVAIVWINTGYYVTILMAGVDRIPPYYYEEAKLAGTNAWQRFRHVTLPMSWDVIGTAAVLWTIGTVKIFEFILAFSGSQGNLPTTNQWTSALYVYGETIGGTSPIYDFGRACAGAVVTLVAVVLVVVVLRRATSRDRLEL</sequence>
<keyword evidence="2 7" id="KW-0813">Transport</keyword>
<feature type="transmembrane region" description="Helical" evidence="7">
    <location>
        <begin position="172"/>
        <end position="193"/>
    </location>
</feature>
<dbReference type="Pfam" id="PF00528">
    <property type="entry name" value="BPD_transp_1"/>
    <property type="match status" value="1"/>
</dbReference>
<feature type="transmembrane region" description="Helical" evidence="7">
    <location>
        <begin position="92"/>
        <end position="111"/>
    </location>
</feature>
<evidence type="ECO:0000256" key="4">
    <source>
        <dbReference type="ARBA" id="ARBA00022692"/>
    </source>
</evidence>
<gene>
    <name evidence="9" type="ORF">GCM10009838_29420</name>
</gene>
<accession>A0ABN2RH54</accession>
<evidence type="ECO:0000313" key="10">
    <source>
        <dbReference type="Proteomes" id="UP001499854"/>
    </source>
</evidence>
<keyword evidence="6 7" id="KW-0472">Membrane</keyword>
<feature type="transmembrane region" description="Helical" evidence="7">
    <location>
        <begin position="123"/>
        <end position="142"/>
    </location>
</feature>
<dbReference type="InterPro" id="IPR035906">
    <property type="entry name" value="MetI-like_sf"/>
</dbReference>
<dbReference type="Proteomes" id="UP001499854">
    <property type="component" value="Unassembled WGS sequence"/>
</dbReference>
<feature type="domain" description="ABC transmembrane type-1" evidence="8">
    <location>
        <begin position="86"/>
        <end position="302"/>
    </location>
</feature>
<evidence type="ECO:0000256" key="7">
    <source>
        <dbReference type="RuleBase" id="RU363032"/>
    </source>
</evidence>